<reference evidence="2" key="1">
    <citation type="journal article" date="2021" name="Sci. Rep.">
        <title>Diploid genomic architecture of Nitzschia inconspicua, an elite biomass production diatom.</title>
        <authorList>
            <person name="Oliver A."/>
            <person name="Podell S."/>
            <person name="Pinowska A."/>
            <person name="Traller J.C."/>
            <person name="Smith S.R."/>
            <person name="McClure R."/>
            <person name="Beliaev A."/>
            <person name="Bohutskyi P."/>
            <person name="Hill E.A."/>
            <person name="Rabines A."/>
            <person name="Zheng H."/>
            <person name="Allen L.Z."/>
            <person name="Kuo A."/>
            <person name="Grigoriev I.V."/>
            <person name="Allen A.E."/>
            <person name="Hazlebeck D."/>
            <person name="Allen E.E."/>
        </authorList>
    </citation>
    <scope>NUCLEOTIDE SEQUENCE</scope>
    <source>
        <strain evidence="2">Hildebrandi</strain>
    </source>
</reference>
<name>A0A9K3KZJ3_9STRA</name>
<feature type="region of interest" description="Disordered" evidence="1">
    <location>
        <begin position="1"/>
        <end position="132"/>
    </location>
</feature>
<organism evidence="2 3">
    <name type="scientific">Nitzschia inconspicua</name>
    <dbReference type="NCBI Taxonomy" id="303405"/>
    <lineage>
        <taxon>Eukaryota</taxon>
        <taxon>Sar</taxon>
        <taxon>Stramenopiles</taxon>
        <taxon>Ochrophyta</taxon>
        <taxon>Bacillariophyta</taxon>
        <taxon>Bacillariophyceae</taxon>
        <taxon>Bacillariophycidae</taxon>
        <taxon>Bacillariales</taxon>
        <taxon>Bacillariaceae</taxon>
        <taxon>Nitzschia</taxon>
    </lineage>
</organism>
<proteinExistence type="predicted"/>
<evidence type="ECO:0000313" key="3">
    <source>
        <dbReference type="Proteomes" id="UP000693970"/>
    </source>
</evidence>
<protein>
    <submittedName>
        <fullName evidence="2">Uncharacterized protein</fullName>
    </submittedName>
</protein>
<dbReference type="EMBL" id="JAGRRH010000017">
    <property type="protein sequence ID" value="KAG7352853.1"/>
    <property type="molecule type" value="Genomic_DNA"/>
</dbReference>
<feature type="region of interest" description="Disordered" evidence="1">
    <location>
        <begin position="611"/>
        <end position="633"/>
    </location>
</feature>
<feature type="compositionally biased region" description="Polar residues" evidence="1">
    <location>
        <begin position="100"/>
        <end position="116"/>
    </location>
</feature>
<sequence>MVWKKTKLYNKGSRKLKSVPEEAQPKLKSCLKKSSEPKSSSDQESSHAESCRTSGDGSSNKEHGSDRSAATRSLPSSNCSRSIESRGSGESSTVPRKSACNDQMSVTDESSAEHGQSSYNSERSSQSALSSSVKKRVRFNAIQIRDYERVVGDNPSCTSGPPLSIGWKYGKTAMIDVNSYEMARPFRKCSRRLILSREQREALLLNWGASFHDIVESVRGNIKVKNQRRQTVTNLGRTEKIEEAFESATRKLKRALLLRRSTGNKVKRLQEQANLAQRALASLKIAEDRALNEIRHGRIPTREEPEKDDLDNYNLDVSVSSFARSAPADSKVRLSSHMISPRLVASEDEDYFSSFDGFTLGGNSTTPSQLEMERFYRELELEMFGDEELPSMVGQTLELPSGTNEATQDYNASFESNINLDDSLNSGFPPPANLISCMKEGRISNFSVTSQWSCAETKEDVYCDDLDAALELEQDRSMISRSLLEDDESEGTKLDAAFDQGDRDSLYPNNLLERMHPPHGDYIASRYPSATSRFIGSMDSADAERGRTTASLVAMEYQSSKPHYHLDQQSLLPLPNHLTPLHAGMSMIQDCALLAVSSECIPSYSFRKQTSSTVDSNSGPRIQHLPPPNHFSPSHWMEDRDSIPLNFYQGYQTVTICEDSDPVGDSNESSLNYYRSGSRYVASQKFPPSCY</sequence>
<feature type="compositionally biased region" description="Basic residues" evidence="1">
    <location>
        <begin position="1"/>
        <end position="17"/>
    </location>
</feature>
<accession>A0A9K3KZJ3</accession>
<dbReference type="AlphaFoldDB" id="A0A9K3KZJ3"/>
<feature type="compositionally biased region" description="Basic and acidic residues" evidence="1">
    <location>
        <begin position="33"/>
        <end position="50"/>
    </location>
</feature>
<evidence type="ECO:0000256" key="1">
    <source>
        <dbReference type="SAM" id="MobiDB-lite"/>
    </source>
</evidence>
<reference evidence="2" key="2">
    <citation type="submission" date="2021-04" db="EMBL/GenBank/DDBJ databases">
        <authorList>
            <person name="Podell S."/>
        </authorList>
    </citation>
    <scope>NUCLEOTIDE SEQUENCE</scope>
    <source>
        <strain evidence="2">Hildebrandi</strain>
    </source>
</reference>
<keyword evidence="3" id="KW-1185">Reference proteome</keyword>
<feature type="compositionally biased region" description="Polar residues" evidence="1">
    <location>
        <begin position="611"/>
        <end position="620"/>
    </location>
</feature>
<evidence type="ECO:0000313" key="2">
    <source>
        <dbReference type="EMBL" id="KAG7352853.1"/>
    </source>
</evidence>
<feature type="compositionally biased region" description="Low complexity" evidence="1">
    <location>
        <begin position="80"/>
        <end position="92"/>
    </location>
</feature>
<gene>
    <name evidence="2" type="ORF">IV203_008901</name>
</gene>
<dbReference type="Proteomes" id="UP000693970">
    <property type="component" value="Unassembled WGS sequence"/>
</dbReference>
<dbReference type="OrthoDB" id="53612at2759"/>
<comment type="caution">
    <text evidence="2">The sequence shown here is derived from an EMBL/GenBank/DDBJ whole genome shotgun (WGS) entry which is preliminary data.</text>
</comment>
<feature type="compositionally biased region" description="Low complexity" evidence="1">
    <location>
        <begin position="117"/>
        <end position="132"/>
    </location>
</feature>
<feature type="compositionally biased region" description="Polar residues" evidence="1">
    <location>
        <begin position="68"/>
        <end position="79"/>
    </location>
</feature>